<protein>
    <recommendedName>
        <fullName evidence="17">Cytochrome P450 90A1</fullName>
    </recommendedName>
</protein>
<keyword evidence="8 13" id="KW-0560">Oxidoreductase</keyword>
<dbReference type="InterPro" id="IPR001128">
    <property type="entry name" value="Cyt_P450"/>
</dbReference>
<dbReference type="Pfam" id="PF00067">
    <property type="entry name" value="p450"/>
    <property type="match status" value="1"/>
</dbReference>
<keyword evidence="4 12" id="KW-0349">Heme</keyword>
<keyword evidence="10 13" id="KW-0503">Monooxygenase</keyword>
<gene>
    <name evidence="15" type="ORF">ZOSMA_56G00100</name>
</gene>
<keyword evidence="11 14" id="KW-0472">Membrane</keyword>
<dbReference type="InterPro" id="IPR002403">
    <property type="entry name" value="Cyt_P450_E_grp-IV"/>
</dbReference>
<evidence type="ECO:0000256" key="3">
    <source>
        <dbReference type="ARBA" id="ARBA00010617"/>
    </source>
</evidence>
<evidence type="ECO:0000256" key="4">
    <source>
        <dbReference type="ARBA" id="ARBA00022617"/>
    </source>
</evidence>
<dbReference type="EMBL" id="LFYR01001565">
    <property type="protein sequence ID" value="KMZ60779.1"/>
    <property type="molecule type" value="Genomic_DNA"/>
</dbReference>
<comment type="cofactor">
    <cofactor evidence="1 12">
        <name>heme</name>
        <dbReference type="ChEBI" id="CHEBI:30413"/>
    </cofactor>
</comment>
<feature type="binding site" description="axial binding residue" evidence="12">
    <location>
        <position position="476"/>
    </location>
    <ligand>
        <name>heme</name>
        <dbReference type="ChEBI" id="CHEBI:30413"/>
    </ligand>
    <ligandPart>
        <name>Fe</name>
        <dbReference type="ChEBI" id="CHEBI:18248"/>
    </ligandPart>
</feature>
<keyword evidence="16" id="KW-1185">Reference proteome</keyword>
<keyword evidence="9 12" id="KW-0408">Iron</keyword>
<dbReference type="PANTHER" id="PTHR24286">
    <property type="entry name" value="CYTOCHROME P450 26"/>
    <property type="match status" value="1"/>
</dbReference>
<dbReference type="CDD" id="cd11043">
    <property type="entry name" value="CYP90-like"/>
    <property type="match status" value="1"/>
</dbReference>
<evidence type="ECO:0000256" key="5">
    <source>
        <dbReference type="ARBA" id="ARBA00022692"/>
    </source>
</evidence>
<dbReference type="PROSITE" id="PS00086">
    <property type="entry name" value="CYTOCHROME_P450"/>
    <property type="match status" value="1"/>
</dbReference>
<name>A0A0K9NVJ5_ZOSMR</name>
<dbReference type="OrthoDB" id="3945418at2759"/>
<evidence type="ECO:0000256" key="7">
    <source>
        <dbReference type="ARBA" id="ARBA00022989"/>
    </source>
</evidence>
<evidence type="ECO:0000256" key="2">
    <source>
        <dbReference type="ARBA" id="ARBA00004167"/>
    </source>
</evidence>
<evidence type="ECO:0008006" key="17">
    <source>
        <dbReference type="Google" id="ProtNLM"/>
    </source>
</evidence>
<dbReference type="Proteomes" id="UP000036987">
    <property type="component" value="Unassembled WGS sequence"/>
</dbReference>
<keyword evidence="5 14" id="KW-0812">Transmembrane</keyword>
<dbReference type="InterPro" id="IPR036396">
    <property type="entry name" value="Cyt_P450_sf"/>
</dbReference>
<evidence type="ECO:0000256" key="1">
    <source>
        <dbReference type="ARBA" id="ARBA00001971"/>
    </source>
</evidence>
<evidence type="ECO:0000256" key="11">
    <source>
        <dbReference type="ARBA" id="ARBA00023136"/>
    </source>
</evidence>
<reference evidence="16" key="1">
    <citation type="journal article" date="2016" name="Nature">
        <title>The genome of the seagrass Zostera marina reveals angiosperm adaptation to the sea.</title>
        <authorList>
            <person name="Olsen J.L."/>
            <person name="Rouze P."/>
            <person name="Verhelst B."/>
            <person name="Lin Y.-C."/>
            <person name="Bayer T."/>
            <person name="Collen J."/>
            <person name="Dattolo E."/>
            <person name="De Paoli E."/>
            <person name="Dittami S."/>
            <person name="Maumus F."/>
            <person name="Michel G."/>
            <person name="Kersting A."/>
            <person name="Lauritano C."/>
            <person name="Lohaus R."/>
            <person name="Toepel M."/>
            <person name="Tonon T."/>
            <person name="Vanneste K."/>
            <person name="Amirebrahimi M."/>
            <person name="Brakel J."/>
            <person name="Bostroem C."/>
            <person name="Chovatia M."/>
            <person name="Grimwood J."/>
            <person name="Jenkins J.W."/>
            <person name="Jueterbock A."/>
            <person name="Mraz A."/>
            <person name="Stam W.T."/>
            <person name="Tice H."/>
            <person name="Bornberg-Bauer E."/>
            <person name="Green P.J."/>
            <person name="Pearson G.A."/>
            <person name="Procaccini G."/>
            <person name="Duarte C.M."/>
            <person name="Schmutz J."/>
            <person name="Reusch T.B.H."/>
            <person name="Van de Peer Y."/>
        </authorList>
    </citation>
    <scope>NUCLEOTIDE SEQUENCE [LARGE SCALE GENOMIC DNA]</scope>
    <source>
        <strain evidence="16">cv. Finnish</strain>
    </source>
</reference>
<dbReference type="GO" id="GO:0004497">
    <property type="term" value="F:monooxygenase activity"/>
    <property type="evidence" value="ECO:0000318"/>
    <property type="project" value="GO_Central"/>
</dbReference>
<dbReference type="Gene3D" id="1.10.630.10">
    <property type="entry name" value="Cytochrome P450"/>
    <property type="match status" value="1"/>
</dbReference>
<dbReference type="GO" id="GO:0016705">
    <property type="term" value="F:oxidoreductase activity, acting on paired donors, with incorporation or reduction of molecular oxygen"/>
    <property type="evidence" value="ECO:0007669"/>
    <property type="project" value="InterPro"/>
</dbReference>
<dbReference type="GO" id="GO:0010268">
    <property type="term" value="P:brassinosteroid homeostasis"/>
    <property type="evidence" value="ECO:0000318"/>
    <property type="project" value="GO_Central"/>
</dbReference>
<evidence type="ECO:0000256" key="14">
    <source>
        <dbReference type="SAM" id="Phobius"/>
    </source>
</evidence>
<evidence type="ECO:0000256" key="9">
    <source>
        <dbReference type="ARBA" id="ARBA00023004"/>
    </source>
</evidence>
<dbReference type="GO" id="GO:0020037">
    <property type="term" value="F:heme binding"/>
    <property type="evidence" value="ECO:0007669"/>
    <property type="project" value="InterPro"/>
</dbReference>
<evidence type="ECO:0000256" key="8">
    <source>
        <dbReference type="ARBA" id="ARBA00023002"/>
    </source>
</evidence>
<evidence type="ECO:0000313" key="16">
    <source>
        <dbReference type="Proteomes" id="UP000036987"/>
    </source>
</evidence>
<dbReference type="STRING" id="29655.A0A0K9NVJ5"/>
<comment type="subcellular location">
    <subcellularLocation>
        <location evidence="2">Membrane</location>
        <topology evidence="2">Single-pass membrane protein</topology>
    </subcellularLocation>
</comment>
<dbReference type="GO" id="GO:0016020">
    <property type="term" value="C:membrane"/>
    <property type="evidence" value="ECO:0007669"/>
    <property type="project" value="UniProtKB-SubCell"/>
</dbReference>
<comment type="similarity">
    <text evidence="3 13">Belongs to the cytochrome P450 family.</text>
</comment>
<evidence type="ECO:0000256" key="13">
    <source>
        <dbReference type="RuleBase" id="RU000461"/>
    </source>
</evidence>
<keyword evidence="6 12" id="KW-0479">Metal-binding</keyword>
<organism evidence="15 16">
    <name type="scientific">Zostera marina</name>
    <name type="common">Eelgrass</name>
    <dbReference type="NCBI Taxonomy" id="29655"/>
    <lineage>
        <taxon>Eukaryota</taxon>
        <taxon>Viridiplantae</taxon>
        <taxon>Streptophyta</taxon>
        <taxon>Embryophyta</taxon>
        <taxon>Tracheophyta</taxon>
        <taxon>Spermatophyta</taxon>
        <taxon>Magnoliopsida</taxon>
        <taxon>Liliopsida</taxon>
        <taxon>Zosteraceae</taxon>
        <taxon>Zostera</taxon>
    </lineage>
</organism>
<keyword evidence="7 14" id="KW-1133">Transmembrane helix</keyword>
<dbReference type="GO" id="GO:0016132">
    <property type="term" value="P:brassinosteroid biosynthetic process"/>
    <property type="evidence" value="ECO:0000318"/>
    <property type="project" value="GO_Central"/>
</dbReference>
<proteinExistence type="inferred from homology"/>
<sequence length="530" mass="60770">MHPPPRSPLSYLLSVFMWSGVRWPVAGGTMKNWMSTLAFEPLMLLVLLILPVTVLWFAWKRSRSSLPPGKQGFPLVGETMQLISAYRSEHPNSFMDERMEMHGQVFTSHVFGETTVFSSDPDVNRHVLQKEGRLFQSSYPSSIGALLGKNSVVISRGPYHKQLHSFTLASFSNQTVLRDLLLPDIDRLIRQNTIDAWKDGQTVILHEQAKKMTFEIAVKQLMSREPGEWTEGLRRDYGLVIDGFFSIPFPFARLLPFTIYGRAIRARLRIAQQIRPVVTKRIRDFASGVRSEVVDVLDKLLMEEGVKDEDKVVDYVFSMLVGIHETTSISMTCVVKFLTENPAAMAELREEHDKIKNKQEGSGFHWNDYKNMMPFTQCVITETLRMSNIVSGVFRRCATDVDIKGFKIPKGRKIYASFRAVHMNEDYFEDARTFNPWRWMKKVDEDETEEDSKKKTATESDKKRLLCLFGGGPRLCPGYELSRLELCVFLHYLVTSFTWDTAGEDSMVFFPTTRTVKGLPIRVSRRASCK</sequence>
<evidence type="ECO:0000256" key="6">
    <source>
        <dbReference type="ARBA" id="ARBA00022723"/>
    </source>
</evidence>
<dbReference type="InterPro" id="IPR017972">
    <property type="entry name" value="Cyt_P450_CS"/>
</dbReference>
<dbReference type="SUPFAM" id="SSF48264">
    <property type="entry name" value="Cytochrome P450"/>
    <property type="match status" value="1"/>
</dbReference>
<comment type="caution">
    <text evidence="15">The sequence shown here is derived from an EMBL/GenBank/DDBJ whole genome shotgun (WGS) entry which is preliminary data.</text>
</comment>
<evidence type="ECO:0000256" key="12">
    <source>
        <dbReference type="PIRSR" id="PIRSR602403-1"/>
    </source>
</evidence>
<dbReference type="GO" id="GO:0005506">
    <property type="term" value="F:iron ion binding"/>
    <property type="evidence" value="ECO:0007669"/>
    <property type="project" value="InterPro"/>
</dbReference>
<dbReference type="AlphaFoldDB" id="A0A0K9NVJ5"/>
<dbReference type="PANTHER" id="PTHR24286:SF44">
    <property type="entry name" value="3BETA,22ALPHA-DIHYDROXYSTEROID 3-DEHYDROGENASE"/>
    <property type="match status" value="1"/>
</dbReference>
<evidence type="ECO:0000313" key="15">
    <source>
        <dbReference type="EMBL" id="KMZ60779.1"/>
    </source>
</evidence>
<dbReference type="OMA" id="MIIHSTR"/>
<accession>A0A0K9NVJ5</accession>
<evidence type="ECO:0000256" key="10">
    <source>
        <dbReference type="ARBA" id="ARBA00023033"/>
    </source>
</evidence>
<feature type="transmembrane region" description="Helical" evidence="14">
    <location>
        <begin position="37"/>
        <end position="59"/>
    </location>
</feature>
<dbReference type="PRINTS" id="PR00465">
    <property type="entry name" value="EP450IV"/>
</dbReference>